<reference evidence="8" key="1">
    <citation type="submission" date="2022-08" db="EMBL/GenBank/DDBJ databases">
        <title>Novel sulphate-reducing endosymbionts in the free-living metamonad Anaeramoeba.</title>
        <authorList>
            <person name="Jerlstrom-Hultqvist J."/>
            <person name="Cepicka I."/>
            <person name="Gallot-Lavallee L."/>
            <person name="Salas-Leiva D."/>
            <person name="Curtis B.A."/>
            <person name="Zahonova K."/>
            <person name="Pipaliya S."/>
            <person name="Dacks J."/>
            <person name="Roger A.J."/>
        </authorList>
    </citation>
    <scope>NUCLEOTIDE SEQUENCE</scope>
    <source>
        <strain evidence="8">Busselton2</strain>
    </source>
</reference>
<comment type="caution">
    <text evidence="8">The sequence shown here is derived from an EMBL/GenBank/DDBJ whole genome shotgun (WGS) entry which is preliminary data.</text>
</comment>
<feature type="transmembrane region" description="Helical" evidence="7">
    <location>
        <begin position="128"/>
        <end position="150"/>
    </location>
</feature>
<protein>
    <submittedName>
        <fullName evidence="8">Adiponectin receptor protein</fullName>
    </submittedName>
</protein>
<dbReference type="GO" id="GO:0016020">
    <property type="term" value="C:membrane"/>
    <property type="evidence" value="ECO:0007669"/>
    <property type="project" value="UniProtKB-SubCell"/>
</dbReference>
<name>A0AAV7YVD4_9EUKA</name>
<feature type="binding site" evidence="6">
    <location>
        <position position="293"/>
    </location>
    <ligand>
        <name>Zn(2+)</name>
        <dbReference type="ChEBI" id="CHEBI:29105"/>
    </ligand>
</feature>
<keyword evidence="8" id="KW-0675">Receptor</keyword>
<proteinExistence type="inferred from homology"/>
<dbReference type="EMBL" id="JANTQA010000047">
    <property type="protein sequence ID" value="KAJ3432727.1"/>
    <property type="molecule type" value="Genomic_DNA"/>
</dbReference>
<organism evidence="8 9">
    <name type="scientific">Anaeramoeba flamelloides</name>
    <dbReference type="NCBI Taxonomy" id="1746091"/>
    <lineage>
        <taxon>Eukaryota</taxon>
        <taxon>Metamonada</taxon>
        <taxon>Anaeramoebidae</taxon>
        <taxon>Anaeramoeba</taxon>
    </lineage>
</organism>
<dbReference type="PANTHER" id="PTHR20855">
    <property type="entry name" value="ADIPOR/PROGESTIN RECEPTOR-RELATED"/>
    <property type="match status" value="1"/>
</dbReference>
<accession>A0AAV7YVD4</accession>
<comment type="similarity">
    <text evidence="2">Belongs to the ADIPOR family.</text>
</comment>
<feature type="transmembrane region" description="Helical" evidence="7">
    <location>
        <begin position="255"/>
        <end position="274"/>
    </location>
</feature>
<dbReference type="InterPro" id="IPR004254">
    <property type="entry name" value="AdipoR/HlyIII-related"/>
</dbReference>
<comment type="subcellular location">
    <subcellularLocation>
        <location evidence="1">Membrane</location>
        <topology evidence="1">Multi-pass membrane protein</topology>
    </subcellularLocation>
</comment>
<feature type="transmembrane region" description="Helical" evidence="7">
    <location>
        <begin position="162"/>
        <end position="184"/>
    </location>
</feature>
<evidence type="ECO:0000256" key="5">
    <source>
        <dbReference type="ARBA" id="ARBA00023136"/>
    </source>
</evidence>
<evidence type="ECO:0000256" key="4">
    <source>
        <dbReference type="ARBA" id="ARBA00022989"/>
    </source>
</evidence>
<sequence>MMASFPNTKVIDLQAKEDIKKKVDRSENPILSSLHQHVKEITKKVNTVLENQIVTFPELPKWLRFNHYIHRGYRVRYTIKKTWKSLFSLHNETLNIWTHFIGAAIFIYFFVRIFTLETLMKATITAKLMIAIYTLGGLICFLSSAFYHLWEQHSEKFQQFFLKIDLTGVTVMIITSCLPTLYFTVRPSFTLYYTSVIILLLLGSLFLVSVWVNISSLNNMIYIRTILFVLLSLSPLLPIFLSLNLITRTLFFHTLIRIFELYGCYGIGLFFYLTKFPECLSKTNRFDFILNSHQIWHVWIIIAAIVHFVNCKYLCQEYFLIINNQ</sequence>
<keyword evidence="3 7" id="KW-0812">Transmembrane</keyword>
<keyword evidence="5 7" id="KW-0472">Membrane</keyword>
<gene>
    <name evidence="8" type="ORF">M0812_21670</name>
</gene>
<dbReference type="GO" id="GO:0038023">
    <property type="term" value="F:signaling receptor activity"/>
    <property type="evidence" value="ECO:0007669"/>
    <property type="project" value="TreeGrafter"/>
</dbReference>
<feature type="binding site" evidence="6">
    <location>
        <position position="297"/>
    </location>
    <ligand>
        <name>Zn(2+)</name>
        <dbReference type="ChEBI" id="CHEBI:29105"/>
    </ligand>
</feature>
<feature type="transmembrane region" description="Helical" evidence="7">
    <location>
        <begin position="96"/>
        <end position="116"/>
    </location>
</feature>
<feature type="transmembrane region" description="Helical" evidence="7">
    <location>
        <begin position="294"/>
        <end position="315"/>
    </location>
</feature>
<keyword evidence="4 7" id="KW-1133">Transmembrane helix</keyword>
<evidence type="ECO:0000256" key="6">
    <source>
        <dbReference type="PIRSR" id="PIRSR604254-1"/>
    </source>
</evidence>
<keyword evidence="6" id="KW-0479">Metal-binding</keyword>
<evidence type="ECO:0000256" key="7">
    <source>
        <dbReference type="SAM" id="Phobius"/>
    </source>
</evidence>
<dbReference type="AlphaFoldDB" id="A0AAV7YVD4"/>
<evidence type="ECO:0000313" key="9">
    <source>
        <dbReference type="Proteomes" id="UP001146793"/>
    </source>
</evidence>
<evidence type="ECO:0000313" key="8">
    <source>
        <dbReference type="EMBL" id="KAJ3432727.1"/>
    </source>
</evidence>
<evidence type="ECO:0000256" key="2">
    <source>
        <dbReference type="ARBA" id="ARBA00007018"/>
    </source>
</evidence>
<dbReference type="Proteomes" id="UP001146793">
    <property type="component" value="Unassembled WGS sequence"/>
</dbReference>
<feature type="transmembrane region" description="Helical" evidence="7">
    <location>
        <begin position="220"/>
        <end position="243"/>
    </location>
</feature>
<dbReference type="GO" id="GO:0046872">
    <property type="term" value="F:metal ion binding"/>
    <property type="evidence" value="ECO:0007669"/>
    <property type="project" value="UniProtKB-KW"/>
</dbReference>
<keyword evidence="6" id="KW-0862">Zinc</keyword>
<dbReference type="PANTHER" id="PTHR20855:SF52">
    <property type="entry name" value="ADIPONECTIN RECEPTOR PROTEIN"/>
    <property type="match status" value="1"/>
</dbReference>
<feature type="binding site" evidence="6">
    <location>
        <position position="148"/>
    </location>
    <ligand>
        <name>Zn(2+)</name>
        <dbReference type="ChEBI" id="CHEBI:29105"/>
    </ligand>
</feature>
<evidence type="ECO:0000256" key="1">
    <source>
        <dbReference type="ARBA" id="ARBA00004141"/>
    </source>
</evidence>
<feature type="transmembrane region" description="Helical" evidence="7">
    <location>
        <begin position="191"/>
        <end position="214"/>
    </location>
</feature>
<evidence type="ECO:0000256" key="3">
    <source>
        <dbReference type="ARBA" id="ARBA00022692"/>
    </source>
</evidence>
<dbReference type="Pfam" id="PF03006">
    <property type="entry name" value="HlyIII"/>
    <property type="match status" value="1"/>
</dbReference>